<comment type="similarity">
    <text evidence="4 19">Belongs to the CobS family.</text>
</comment>
<feature type="transmembrane region" description="Helical" evidence="19">
    <location>
        <begin position="212"/>
        <end position="242"/>
    </location>
</feature>
<evidence type="ECO:0000256" key="9">
    <source>
        <dbReference type="ARBA" id="ARBA00022679"/>
    </source>
</evidence>
<dbReference type="InterPro" id="IPR003805">
    <property type="entry name" value="CobS"/>
</dbReference>
<dbReference type="EC" id="2.7.8.26" evidence="5 19"/>
<feature type="transmembrane region" description="Helical" evidence="19">
    <location>
        <begin position="64"/>
        <end position="84"/>
    </location>
</feature>
<keyword evidence="13 19" id="KW-0472">Membrane</keyword>
<dbReference type="NCBIfam" id="TIGR00317">
    <property type="entry name" value="cobS"/>
    <property type="match status" value="1"/>
</dbReference>
<comment type="subcellular location">
    <subcellularLocation>
        <location evidence="2 19">Cell membrane</location>
        <topology evidence="2 19">Multi-pass membrane protein</topology>
    </subcellularLocation>
</comment>
<name>A0A3M3BIE6_9PSED</name>
<dbReference type="HAMAP" id="MF_00719">
    <property type="entry name" value="CobS"/>
    <property type="match status" value="1"/>
</dbReference>
<evidence type="ECO:0000313" key="20">
    <source>
        <dbReference type="EMBL" id="RMM12469.1"/>
    </source>
</evidence>
<sequence length="276" mass="29441">MVCRVSNCCRWWLVMARCCRFRSPLMARSWRSEMLPFWIALQFLGSLPISLPGMPRPEESGRSLLFYPLVGALFGTLLLGFSAVLDGAPLVLHAALVLCAWVLLSGGLHLDGLADSADAWLGGFGDRERTLKIMKDPRSGPIAVVTLVLVLLLKFAAILALLDSQSSIGLLLAPLIGRAAMLALFLGTPYVRAGGLGQALADHLPRSAGRKVLLASAFACVLLAGWSGAAALLVCSVCFFWLRQAMMRRLGGSTGDTAGALLELLELAVLLTLALL</sequence>
<reference evidence="20 21" key="1">
    <citation type="submission" date="2018-08" db="EMBL/GenBank/DDBJ databases">
        <title>Recombination of ecologically and evolutionarily significant loci maintains genetic cohesion in the Pseudomonas syringae species complex.</title>
        <authorList>
            <person name="Dillon M."/>
            <person name="Thakur S."/>
            <person name="Almeida R.N.D."/>
            <person name="Weir B.S."/>
            <person name="Guttman D.S."/>
        </authorList>
    </citation>
    <scope>NUCLEOTIDE SEQUENCE [LARGE SCALE GENOMIC DNA]</scope>
    <source>
        <strain evidence="20 21">ICMP 4086</strain>
    </source>
</reference>
<evidence type="ECO:0000256" key="13">
    <source>
        <dbReference type="ARBA" id="ARBA00023136"/>
    </source>
</evidence>
<comment type="pathway">
    <text evidence="3 19">Cofactor biosynthesis; adenosylcobalamin biosynthesis; adenosylcobalamin from cob(II)yrinate a,c-diamide: step 7/7.</text>
</comment>
<accession>A0A3M3BIE6</accession>
<keyword evidence="11 19" id="KW-0460">Magnesium</keyword>
<keyword evidence="8 19" id="KW-0169">Cobalamin biosynthesis</keyword>
<evidence type="ECO:0000256" key="6">
    <source>
        <dbReference type="ARBA" id="ARBA00015850"/>
    </source>
</evidence>
<keyword evidence="12 19" id="KW-1133">Transmembrane helix</keyword>
<evidence type="ECO:0000256" key="8">
    <source>
        <dbReference type="ARBA" id="ARBA00022573"/>
    </source>
</evidence>
<evidence type="ECO:0000256" key="1">
    <source>
        <dbReference type="ARBA" id="ARBA00001946"/>
    </source>
</evidence>
<evidence type="ECO:0000256" key="16">
    <source>
        <dbReference type="ARBA" id="ARBA00032853"/>
    </source>
</evidence>
<dbReference type="AlphaFoldDB" id="A0A3M3BIE6"/>
<dbReference type="UniPathway" id="UPA00148">
    <property type="reaction ID" value="UER00238"/>
</dbReference>
<gene>
    <name evidence="19" type="primary">cobS</name>
    <name evidence="20" type="ORF">ALQ84_05580</name>
</gene>
<comment type="cofactor">
    <cofactor evidence="1 19">
        <name>Mg(2+)</name>
        <dbReference type="ChEBI" id="CHEBI:18420"/>
    </cofactor>
</comment>
<evidence type="ECO:0000256" key="10">
    <source>
        <dbReference type="ARBA" id="ARBA00022692"/>
    </source>
</evidence>
<protein>
    <recommendedName>
        <fullName evidence="6 19">Adenosylcobinamide-GDP ribazoletransferase</fullName>
        <ecNumber evidence="5 19">2.7.8.26</ecNumber>
    </recommendedName>
    <alternativeName>
        <fullName evidence="16 19">Cobalamin synthase</fullName>
    </alternativeName>
    <alternativeName>
        <fullName evidence="15 19">Cobalamin-5'-phosphate synthase</fullName>
    </alternativeName>
</protein>
<comment type="caution">
    <text evidence="20">The sequence shown here is derived from an EMBL/GenBank/DDBJ whole genome shotgun (WGS) entry which is preliminary data.</text>
</comment>
<dbReference type="GO" id="GO:0008818">
    <property type="term" value="F:cobalamin 5'-phosphate synthase activity"/>
    <property type="evidence" value="ECO:0007669"/>
    <property type="project" value="UniProtKB-UniRule"/>
</dbReference>
<comment type="catalytic activity">
    <reaction evidence="18 19">
        <text>alpha-ribazole 5'-phosphate + adenosylcob(III)inamide-GDP = adenosylcob(III)alamin 5'-phosphate + GMP + H(+)</text>
        <dbReference type="Rhea" id="RHEA:23560"/>
        <dbReference type="ChEBI" id="CHEBI:15378"/>
        <dbReference type="ChEBI" id="CHEBI:57918"/>
        <dbReference type="ChEBI" id="CHEBI:58115"/>
        <dbReference type="ChEBI" id="CHEBI:60487"/>
        <dbReference type="ChEBI" id="CHEBI:60493"/>
        <dbReference type="EC" id="2.7.8.26"/>
    </reaction>
</comment>
<dbReference type="NCBIfam" id="NF001278">
    <property type="entry name" value="PRK00235.1-5"/>
    <property type="match status" value="1"/>
</dbReference>
<dbReference type="Proteomes" id="UP000278587">
    <property type="component" value="Unassembled WGS sequence"/>
</dbReference>
<feature type="transmembrane region" description="Helical" evidence="19">
    <location>
        <begin position="142"/>
        <end position="162"/>
    </location>
</feature>
<keyword evidence="9 19" id="KW-0808">Transferase</keyword>
<dbReference type="PANTHER" id="PTHR34148:SF1">
    <property type="entry name" value="ADENOSYLCOBINAMIDE-GDP RIBAZOLETRANSFERASE"/>
    <property type="match status" value="1"/>
</dbReference>
<feature type="transmembrane region" description="Helical" evidence="19">
    <location>
        <begin position="35"/>
        <end position="52"/>
    </location>
</feature>
<evidence type="ECO:0000256" key="19">
    <source>
        <dbReference type="HAMAP-Rule" id="MF_00719"/>
    </source>
</evidence>
<evidence type="ECO:0000256" key="17">
    <source>
        <dbReference type="ARBA" id="ARBA00048623"/>
    </source>
</evidence>
<evidence type="ECO:0000256" key="12">
    <source>
        <dbReference type="ARBA" id="ARBA00022989"/>
    </source>
</evidence>
<evidence type="ECO:0000256" key="4">
    <source>
        <dbReference type="ARBA" id="ARBA00010561"/>
    </source>
</evidence>
<organism evidence="20 21">
    <name type="scientific">Pseudomonas caricapapayae</name>
    <dbReference type="NCBI Taxonomy" id="46678"/>
    <lineage>
        <taxon>Bacteria</taxon>
        <taxon>Pseudomonadati</taxon>
        <taxon>Pseudomonadota</taxon>
        <taxon>Gammaproteobacteria</taxon>
        <taxon>Pseudomonadales</taxon>
        <taxon>Pseudomonadaceae</taxon>
        <taxon>Pseudomonas</taxon>
    </lineage>
</organism>
<evidence type="ECO:0000256" key="2">
    <source>
        <dbReference type="ARBA" id="ARBA00004651"/>
    </source>
</evidence>
<evidence type="ECO:0000256" key="18">
    <source>
        <dbReference type="ARBA" id="ARBA00049504"/>
    </source>
</evidence>
<evidence type="ECO:0000256" key="14">
    <source>
        <dbReference type="ARBA" id="ARBA00025228"/>
    </source>
</evidence>
<dbReference type="Pfam" id="PF02654">
    <property type="entry name" value="CobS"/>
    <property type="match status" value="1"/>
</dbReference>
<dbReference type="GO" id="GO:0005886">
    <property type="term" value="C:plasma membrane"/>
    <property type="evidence" value="ECO:0007669"/>
    <property type="project" value="UniProtKB-SubCell"/>
</dbReference>
<feature type="transmembrane region" description="Helical" evidence="19">
    <location>
        <begin position="90"/>
        <end position="110"/>
    </location>
</feature>
<evidence type="ECO:0000256" key="5">
    <source>
        <dbReference type="ARBA" id="ARBA00013200"/>
    </source>
</evidence>
<evidence type="ECO:0000256" key="15">
    <source>
        <dbReference type="ARBA" id="ARBA00032605"/>
    </source>
</evidence>
<comment type="catalytic activity">
    <reaction evidence="17 19">
        <text>alpha-ribazole + adenosylcob(III)inamide-GDP = adenosylcob(III)alamin + GMP + H(+)</text>
        <dbReference type="Rhea" id="RHEA:16049"/>
        <dbReference type="ChEBI" id="CHEBI:10329"/>
        <dbReference type="ChEBI" id="CHEBI:15378"/>
        <dbReference type="ChEBI" id="CHEBI:18408"/>
        <dbReference type="ChEBI" id="CHEBI:58115"/>
        <dbReference type="ChEBI" id="CHEBI:60487"/>
        <dbReference type="EC" id="2.7.8.26"/>
    </reaction>
</comment>
<evidence type="ECO:0000256" key="3">
    <source>
        <dbReference type="ARBA" id="ARBA00004663"/>
    </source>
</evidence>
<dbReference type="GO" id="GO:0051073">
    <property type="term" value="F:adenosylcobinamide-GDP ribazoletransferase activity"/>
    <property type="evidence" value="ECO:0007669"/>
    <property type="project" value="UniProtKB-UniRule"/>
</dbReference>
<evidence type="ECO:0000256" key="11">
    <source>
        <dbReference type="ARBA" id="ARBA00022842"/>
    </source>
</evidence>
<evidence type="ECO:0000313" key="21">
    <source>
        <dbReference type="Proteomes" id="UP000278587"/>
    </source>
</evidence>
<comment type="function">
    <text evidence="14 19">Joins adenosylcobinamide-GDP and alpha-ribazole to generate adenosylcobalamin (Ado-cobalamin). Also synthesizes adenosylcobalamin 5'-phosphate from adenosylcobinamide-GDP and alpha-ribazole 5'-phosphate.</text>
</comment>
<dbReference type="EMBL" id="RBOC01000048">
    <property type="protein sequence ID" value="RMM12469.1"/>
    <property type="molecule type" value="Genomic_DNA"/>
</dbReference>
<keyword evidence="7 19" id="KW-1003">Cell membrane</keyword>
<evidence type="ECO:0000256" key="7">
    <source>
        <dbReference type="ARBA" id="ARBA00022475"/>
    </source>
</evidence>
<feature type="transmembrane region" description="Helical" evidence="19">
    <location>
        <begin position="168"/>
        <end position="191"/>
    </location>
</feature>
<proteinExistence type="inferred from homology"/>
<dbReference type="GO" id="GO:0009236">
    <property type="term" value="P:cobalamin biosynthetic process"/>
    <property type="evidence" value="ECO:0007669"/>
    <property type="project" value="UniProtKB-UniRule"/>
</dbReference>
<keyword evidence="10 19" id="KW-0812">Transmembrane</keyword>
<dbReference type="PANTHER" id="PTHR34148">
    <property type="entry name" value="ADENOSYLCOBINAMIDE-GDP RIBAZOLETRANSFERASE"/>
    <property type="match status" value="1"/>
</dbReference>